<evidence type="ECO:0000256" key="1">
    <source>
        <dbReference type="PROSITE-ProRule" id="PRU00047"/>
    </source>
</evidence>
<evidence type="ECO:0000259" key="3">
    <source>
        <dbReference type="PROSITE" id="PS50158"/>
    </source>
</evidence>
<gene>
    <name evidence="4" type="ORF">GPM918_LOCUS27175</name>
    <name evidence="5" type="ORF">SRO942_LOCUS27460</name>
</gene>
<dbReference type="EMBL" id="CAJOBC010024300">
    <property type="protein sequence ID" value="CAF4062557.1"/>
    <property type="molecule type" value="Genomic_DNA"/>
</dbReference>
<dbReference type="GO" id="GO:0008270">
    <property type="term" value="F:zinc ion binding"/>
    <property type="evidence" value="ECO:0007669"/>
    <property type="project" value="UniProtKB-KW"/>
</dbReference>
<dbReference type="Proteomes" id="UP000681722">
    <property type="component" value="Unassembled WGS sequence"/>
</dbReference>
<keyword evidence="1" id="KW-0479">Metal-binding</keyword>
<reference evidence="4" key="1">
    <citation type="submission" date="2021-02" db="EMBL/GenBank/DDBJ databases">
        <authorList>
            <person name="Nowell W R."/>
        </authorList>
    </citation>
    <scope>NUCLEOTIDE SEQUENCE</scope>
</reference>
<proteinExistence type="predicted"/>
<evidence type="ECO:0000313" key="5">
    <source>
        <dbReference type="EMBL" id="CAF4062557.1"/>
    </source>
</evidence>
<dbReference type="GO" id="GO:0003676">
    <property type="term" value="F:nucleic acid binding"/>
    <property type="evidence" value="ECO:0007669"/>
    <property type="project" value="InterPro"/>
</dbReference>
<evidence type="ECO:0000313" key="6">
    <source>
        <dbReference type="Proteomes" id="UP000663829"/>
    </source>
</evidence>
<dbReference type="Proteomes" id="UP000663829">
    <property type="component" value="Unassembled WGS sequence"/>
</dbReference>
<keyword evidence="1" id="KW-0862">Zinc</keyword>
<accession>A0A815BQQ1</accession>
<evidence type="ECO:0000256" key="2">
    <source>
        <dbReference type="SAM" id="MobiDB-lite"/>
    </source>
</evidence>
<keyword evidence="6" id="KW-1185">Reference proteome</keyword>
<organism evidence="4 6">
    <name type="scientific">Didymodactylos carnosus</name>
    <dbReference type="NCBI Taxonomy" id="1234261"/>
    <lineage>
        <taxon>Eukaryota</taxon>
        <taxon>Metazoa</taxon>
        <taxon>Spiralia</taxon>
        <taxon>Gnathifera</taxon>
        <taxon>Rotifera</taxon>
        <taxon>Eurotatoria</taxon>
        <taxon>Bdelloidea</taxon>
        <taxon>Philodinida</taxon>
        <taxon>Philodinidae</taxon>
        <taxon>Didymodactylos</taxon>
    </lineage>
</organism>
<evidence type="ECO:0000313" key="4">
    <source>
        <dbReference type="EMBL" id="CAF1272989.1"/>
    </source>
</evidence>
<dbReference type="EMBL" id="CAJNOQ010011290">
    <property type="protein sequence ID" value="CAF1272989.1"/>
    <property type="molecule type" value="Genomic_DNA"/>
</dbReference>
<name>A0A815BQQ1_9BILA</name>
<comment type="caution">
    <text evidence="4">The sequence shown here is derived from an EMBL/GenBank/DDBJ whole genome shotgun (WGS) entry which is preliminary data.</text>
</comment>
<keyword evidence="1" id="KW-0863">Zinc-finger</keyword>
<protein>
    <recommendedName>
        <fullName evidence="3">CCHC-type domain-containing protein</fullName>
    </recommendedName>
</protein>
<feature type="region of interest" description="Disordered" evidence="2">
    <location>
        <begin position="136"/>
        <end position="157"/>
    </location>
</feature>
<dbReference type="InterPro" id="IPR001878">
    <property type="entry name" value="Znf_CCHC"/>
</dbReference>
<sequence>MPSSRIDPYSLVIVDVSLDWALNDIYDDLVNKYGDGVVNVKRMHNRDNQPIRSICVEFDSSEQVEHLLENGLIVIWHERKKVKEYYLPMLCFVCGNAGHRSSACPIAQSCNKRQRQYDVGQIAWSNSTLRKENISSSISSPIDSETTSNTSSIIPPTTSISNNSVDRLLMLQASKFENILNALETRMSSRISTLEKQIGQLTDSRQ</sequence>
<dbReference type="PROSITE" id="PS50158">
    <property type="entry name" value="ZF_CCHC"/>
    <property type="match status" value="1"/>
</dbReference>
<feature type="domain" description="CCHC-type" evidence="3">
    <location>
        <begin position="91"/>
        <end position="105"/>
    </location>
</feature>
<dbReference type="AlphaFoldDB" id="A0A815BQQ1"/>